<evidence type="ECO:0000313" key="11">
    <source>
        <dbReference type="Proteomes" id="UP000078302"/>
    </source>
</evidence>
<dbReference type="FunFam" id="3.40.50.2300:FF:000002">
    <property type="entry name" value="DNA-binding response regulator PhoP"/>
    <property type="match status" value="1"/>
</dbReference>
<dbReference type="PANTHER" id="PTHR48111:SF67">
    <property type="entry name" value="TRANSCRIPTIONAL REGULATORY PROTEIN TCTD"/>
    <property type="match status" value="1"/>
</dbReference>
<dbReference type="GO" id="GO:0000156">
    <property type="term" value="F:phosphorelay response regulator activity"/>
    <property type="evidence" value="ECO:0007669"/>
    <property type="project" value="TreeGrafter"/>
</dbReference>
<feature type="domain" description="Response regulatory" evidence="8">
    <location>
        <begin position="2"/>
        <end position="116"/>
    </location>
</feature>
<keyword evidence="11" id="KW-1185">Reference proteome</keyword>
<evidence type="ECO:0000256" key="6">
    <source>
        <dbReference type="PROSITE-ProRule" id="PRU00169"/>
    </source>
</evidence>
<feature type="modified residue" description="4-aspartylphosphate" evidence="6">
    <location>
        <position position="51"/>
    </location>
</feature>
<dbReference type="Pfam" id="PF00072">
    <property type="entry name" value="Response_reg"/>
    <property type="match status" value="1"/>
</dbReference>
<dbReference type="CDD" id="cd00383">
    <property type="entry name" value="trans_reg_C"/>
    <property type="match status" value="1"/>
</dbReference>
<dbReference type="GO" id="GO:0032993">
    <property type="term" value="C:protein-DNA complex"/>
    <property type="evidence" value="ECO:0007669"/>
    <property type="project" value="TreeGrafter"/>
</dbReference>
<keyword evidence="3" id="KW-0805">Transcription regulation</keyword>
<keyword evidence="4 7" id="KW-0238">DNA-binding</keyword>
<evidence type="ECO:0000256" key="2">
    <source>
        <dbReference type="ARBA" id="ARBA00023012"/>
    </source>
</evidence>
<dbReference type="PROSITE" id="PS50110">
    <property type="entry name" value="RESPONSE_REGULATORY"/>
    <property type="match status" value="1"/>
</dbReference>
<reference evidence="10 11" key="1">
    <citation type="submission" date="2016-04" db="EMBL/GenBank/DDBJ databases">
        <title>Acidithiobacillus ferrooxidans genome sequencing and assembly.</title>
        <authorList>
            <person name="Zhou Z."/>
        </authorList>
    </citation>
    <scope>NUCLEOTIDE SEQUENCE [LARGE SCALE GENOMIC DNA]</scope>
    <source>
        <strain evidence="10 11">BY0502</strain>
    </source>
</reference>
<feature type="domain" description="OmpR/PhoB-type" evidence="9">
    <location>
        <begin position="124"/>
        <end position="218"/>
    </location>
</feature>
<evidence type="ECO:0000256" key="5">
    <source>
        <dbReference type="ARBA" id="ARBA00023163"/>
    </source>
</evidence>
<dbReference type="EMBL" id="LVXZ01000082">
    <property type="protein sequence ID" value="OAP91458.1"/>
    <property type="molecule type" value="Genomic_DNA"/>
</dbReference>
<organism evidence="10 11">
    <name type="scientific">Acidithiobacillus ferrooxidans</name>
    <name type="common">Thiobacillus ferrooxidans</name>
    <dbReference type="NCBI Taxonomy" id="920"/>
    <lineage>
        <taxon>Bacteria</taxon>
        <taxon>Pseudomonadati</taxon>
        <taxon>Pseudomonadota</taxon>
        <taxon>Acidithiobacillia</taxon>
        <taxon>Acidithiobacillales</taxon>
        <taxon>Acidithiobacillaceae</taxon>
        <taxon>Acidithiobacillus</taxon>
    </lineage>
</organism>
<dbReference type="OrthoDB" id="9802426at2"/>
<dbReference type="InterPro" id="IPR011006">
    <property type="entry name" value="CheY-like_superfamily"/>
</dbReference>
<gene>
    <name evidence="10" type="ORF">A4H96_07040</name>
</gene>
<keyword evidence="2" id="KW-0902">Two-component regulatory system</keyword>
<dbReference type="InterPro" id="IPR001867">
    <property type="entry name" value="OmpR/PhoB-type_DNA-bd"/>
</dbReference>
<proteinExistence type="predicted"/>
<dbReference type="Pfam" id="PF00486">
    <property type="entry name" value="Trans_reg_C"/>
    <property type="match status" value="1"/>
</dbReference>
<evidence type="ECO:0000256" key="4">
    <source>
        <dbReference type="ARBA" id="ARBA00023125"/>
    </source>
</evidence>
<dbReference type="Gene3D" id="1.10.10.10">
    <property type="entry name" value="Winged helix-like DNA-binding domain superfamily/Winged helix DNA-binding domain"/>
    <property type="match status" value="1"/>
</dbReference>
<feature type="DNA-binding region" description="OmpR/PhoB-type" evidence="7">
    <location>
        <begin position="124"/>
        <end position="218"/>
    </location>
</feature>
<evidence type="ECO:0000256" key="3">
    <source>
        <dbReference type="ARBA" id="ARBA00023015"/>
    </source>
</evidence>
<dbReference type="SUPFAM" id="SSF52172">
    <property type="entry name" value="CheY-like"/>
    <property type="match status" value="1"/>
</dbReference>
<keyword evidence="5" id="KW-0804">Transcription</keyword>
<dbReference type="PANTHER" id="PTHR48111">
    <property type="entry name" value="REGULATOR OF RPOS"/>
    <property type="match status" value="1"/>
</dbReference>
<dbReference type="AlphaFoldDB" id="A0A179BIB0"/>
<dbReference type="InterPro" id="IPR039420">
    <property type="entry name" value="WalR-like"/>
</dbReference>
<dbReference type="Proteomes" id="UP000078302">
    <property type="component" value="Unassembled WGS sequence"/>
</dbReference>
<evidence type="ECO:0000259" key="9">
    <source>
        <dbReference type="PROSITE" id="PS51755"/>
    </source>
</evidence>
<evidence type="ECO:0000256" key="7">
    <source>
        <dbReference type="PROSITE-ProRule" id="PRU01091"/>
    </source>
</evidence>
<dbReference type="PROSITE" id="PS51755">
    <property type="entry name" value="OMPR_PHOB"/>
    <property type="match status" value="1"/>
</dbReference>
<keyword evidence="1 6" id="KW-0597">Phosphoprotein</keyword>
<dbReference type="Gene3D" id="3.40.50.2300">
    <property type="match status" value="1"/>
</dbReference>
<comment type="caution">
    <text evidence="10">The sequence shown here is derived from an EMBL/GenBank/DDBJ whole genome shotgun (WGS) entry which is preliminary data.</text>
</comment>
<dbReference type="GO" id="GO:0000976">
    <property type="term" value="F:transcription cis-regulatory region binding"/>
    <property type="evidence" value="ECO:0007669"/>
    <property type="project" value="TreeGrafter"/>
</dbReference>
<dbReference type="RefSeq" id="WP_064218932.1">
    <property type="nucleotide sequence ID" value="NZ_LVXZ01000082.1"/>
</dbReference>
<evidence type="ECO:0000259" key="8">
    <source>
        <dbReference type="PROSITE" id="PS50110"/>
    </source>
</evidence>
<dbReference type="GO" id="GO:0006355">
    <property type="term" value="P:regulation of DNA-templated transcription"/>
    <property type="evidence" value="ECO:0007669"/>
    <property type="project" value="InterPro"/>
</dbReference>
<dbReference type="CDD" id="cd17624">
    <property type="entry name" value="REC_OmpR_PmrA-like"/>
    <property type="match status" value="1"/>
</dbReference>
<dbReference type="Gene3D" id="6.10.250.690">
    <property type="match status" value="1"/>
</dbReference>
<sequence>MRMLLVEDDRMIGEAITVALQDAAYAVDWVRDGETALRAIGNQEHQAVLLDLGLPKLDGRDLLRKLRATGNTLPVIIITARDALADRVDGLDLGADDYLVKPFEMDELLARLRAIIRRQGGQATPVLSNGLLQLNLSTREVQHGDAQVLLTAREFALLQALLLRPGTILSRAQLEERLYGWNESVESNTIDFLIHGIRKKLGAKAIKNVRGAGWMVARQP</sequence>
<evidence type="ECO:0000256" key="1">
    <source>
        <dbReference type="ARBA" id="ARBA00022553"/>
    </source>
</evidence>
<dbReference type="GO" id="GO:0005829">
    <property type="term" value="C:cytosol"/>
    <property type="evidence" value="ECO:0007669"/>
    <property type="project" value="TreeGrafter"/>
</dbReference>
<accession>A0A179BIB0</accession>
<name>A0A179BIB0_ACIFR</name>
<evidence type="ECO:0000313" key="10">
    <source>
        <dbReference type="EMBL" id="OAP91458.1"/>
    </source>
</evidence>
<dbReference type="SMART" id="SM00448">
    <property type="entry name" value="REC"/>
    <property type="match status" value="1"/>
</dbReference>
<protein>
    <submittedName>
        <fullName evidence="10">DNA-binding response regulator</fullName>
    </submittedName>
</protein>
<dbReference type="InterPro" id="IPR001789">
    <property type="entry name" value="Sig_transdc_resp-reg_receiver"/>
</dbReference>
<dbReference type="SMART" id="SM00862">
    <property type="entry name" value="Trans_reg_C"/>
    <property type="match status" value="1"/>
</dbReference>
<dbReference type="InterPro" id="IPR036388">
    <property type="entry name" value="WH-like_DNA-bd_sf"/>
</dbReference>